<dbReference type="Proteomes" id="UP001357485">
    <property type="component" value="Unassembled WGS sequence"/>
</dbReference>
<reference evidence="1 2" key="1">
    <citation type="submission" date="2023-08" db="EMBL/GenBank/DDBJ databases">
        <title>Black Yeasts Isolated from many extreme environments.</title>
        <authorList>
            <person name="Coleine C."/>
            <person name="Stajich J.E."/>
            <person name="Selbmann L."/>
        </authorList>
    </citation>
    <scope>NUCLEOTIDE SEQUENCE [LARGE SCALE GENOMIC DNA]</scope>
    <source>
        <strain evidence="1 2">CCFEE 536</strain>
    </source>
</reference>
<evidence type="ECO:0000313" key="1">
    <source>
        <dbReference type="EMBL" id="KAK5019265.1"/>
    </source>
</evidence>
<evidence type="ECO:0000313" key="2">
    <source>
        <dbReference type="Proteomes" id="UP001357485"/>
    </source>
</evidence>
<dbReference type="EMBL" id="JAVRRA010029731">
    <property type="protein sequence ID" value="KAK5019265.1"/>
    <property type="molecule type" value="Genomic_DNA"/>
</dbReference>
<feature type="non-terminal residue" evidence="1">
    <location>
        <position position="1"/>
    </location>
</feature>
<organism evidence="1 2">
    <name type="scientific">Cryomyces antarcticus</name>
    <dbReference type="NCBI Taxonomy" id="329879"/>
    <lineage>
        <taxon>Eukaryota</taxon>
        <taxon>Fungi</taxon>
        <taxon>Dikarya</taxon>
        <taxon>Ascomycota</taxon>
        <taxon>Pezizomycotina</taxon>
        <taxon>Dothideomycetes</taxon>
        <taxon>Dothideomycetes incertae sedis</taxon>
        <taxon>Cryomyces</taxon>
    </lineage>
</organism>
<accession>A0ABR0ISR4</accession>
<comment type="caution">
    <text evidence="1">The sequence shown here is derived from an EMBL/GenBank/DDBJ whole genome shotgun (WGS) entry which is preliminary data.</text>
</comment>
<proteinExistence type="predicted"/>
<sequence length="66" mass="7582">VIPNHTFGTRRGSKQWREGSAATDDAYWKPVIIGNPSGKMRRMSLLELGAQSRWTEIRKLNKLIKE</sequence>
<keyword evidence="2" id="KW-1185">Reference proteome</keyword>
<name>A0ABR0ISR4_9PEZI</name>
<gene>
    <name evidence="1" type="ORF">LTR16_012703</name>
</gene>
<protein>
    <submittedName>
        <fullName evidence="1">Uncharacterized protein</fullName>
    </submittedName>
</protein>